<evidence type="ECO:0000313" key="4">
    <source>
        <dbReference type="Proteomes" id="UP000622648"/>
    </source>
</evidence>
<reference evidence="1" key="1">
    <citation type="journal article" date="2014" name="Int. J. Syst. Evol. Microbiol.">
        <title>Complete genome of a new Firmicutes species belonging to the dominant human colonic microbiota ('Ruminococcus bicirculans') reveals two chromosomes and a selective capacity to utilize plant glucans.</title>
        <authorList>
            <consortium name="NISC Comparative Sequencing Program"/>
            <person name="Wegmann U."/>
            <person name="Louis P."/>
            <person name="Goesmann A."/>
            <person name="Henrissat B."/>
            <person name="Duncan S.H."/>
            <person name="Flint H.J."/>
        </authorList>
    </citation>
    <scope>NUCLEOTIDE SEQUENCE</scope>
    <source>
        <strain evidence="1">CGMCC 1.15644</strain>
    </source>
</reference>
<proteinExistence type="predicted"/>
<organism evidence="2 3">
    <name type="scientific">Pedobacter psychrotolerans</name>
    <dbReference type="NCBI Taxonomy" id="1843235"/>
    <lineage>
        <taxon>Bacteria</taxon>
        <taxon>Pseudomonadati</taxon>
        <taxon>Bacteroidota</taxon>
        <taxon>Sphingobacteriia</taxon>
        <taxon>Sphingobacteriales</taxon>
        <taxon>Sphingobacteriaceae</taxon>
        <taxon>Pedobacter</taxon>
    </lineage>
</organism>
<dbReference type="Proteomes" id="UP000622648">
    <property type="component" value="Unassembled WGS sequence"/>
</dbReference>
<dbReference type="AlphaFoldDB" id="A0A4R2HHM3"/>
<reference evidence="2 3" key="3">
    <citation type="submission" date="2019-03" db="EMBL/GenBank/DDBJ databases">
        <title>Genomic Encyclopedia of Type Strains, Phase IV (KMG-IV): sequencing the most valuable type-strain genomes for metagenomic binning, comparative biology and taxonomic classification.</title>
        <authorList>
            <person name="Goeker M."/>
        </authorList>
    </citation>
    <scope>NUCLEOTIDE SEQUENCE [LARGE SCALE GENOMIC DNA]</scope>
    <source>
        <strain evidence="2 3">DSM 103236</strain>
    </source>
</reference>
<dbReference type="Proteomes" id="UP000295684">
    <property type="component" value="Unassembled WGS sequence"/>
</dbReference>
<dbReference type="EMBL" id="SLWO01000003">
    <property type="protein sequence ID" value="TCO27216.1"/>
    <property type="molecule type" value="Genomic_DNA"/>
</dbReference>
<evidence type="ECO:0000313" key="1">
    <source>
        <dbReference type="EMBL" id="GGE59855.1"/>
    </source>
</evidence>
<name>A0A4R2HHM3_9SPHI</name>
<dbReference type="RefSeq" id="WP_132531894.1">
    <property type="nucleotide sequence ID" value="NZ_BMJO01000004.1"/>
</dbReference>
<dbReference type="Gene3D" id="2.40.160.130">
    <property type="entry name" value="Capsule assembly protein Wzi"/>
    <property type="match status" value="1"/>
</dbReference>
<gene>
    <name evidence="2" type="ORF">EV200_103550</name>
    <name evidence="1" type="ORF">GCM10011413_27870</name>
</gene>
<evidence type="ECO:0000313" key="2">
    <source>
        <dbReference type="EMBL" id="TCO27216.1"/>
    </source>
</evidence>
<dbReference type="EMBL" id="BMJO01000004">
    <property type="protein sequence ID" value="GGE59855.1"/>
    <property type="molecule type" value="Genomic_DNA"/>
</dbReference>
<reference evidence="1" key="4">
    <citation type="submission" date="2024-05" db="EMBL/GenBank/DDBJ databases">
        <authorList>
            <person name="Sun Q."/>
            <person name="Zhou Y."/>
        </authorList>
    </citation>
    <scope>NUCLEOTIDE SEQUENCE</scope>
    <source>
        <strain evidence="1">CGMCC 1.15644</strain>
    </source>
</reference>
<dbReference type="OrthoDB" id="9808260at2"/>
<accession>A0A4R2HHM3</accession>
<sequence>MKKTNTPRLILLFVLLFTIVFNKGTFAQTPNQNIPYSYQFYQKLNTSVYDINSSFHSSIRGFYGDDSLLVGQYQSLMKLGTDSLNKRSWVRRKLTEEHLVNFNGDDYHVYLDFLPDFQIGKEFKESKTTWLNTRGFQVGGDIGKQFSFYASAYENQGVFANYVTDFINTNQVVPSEMTGKLDGKTKDWSYATALLSFTPNKHLNIALGYDKNFIGDGYRSMLLSDVAANYSFLRLRTSLGNVQYQTIFAYMLDPGAERFTEDRRLGDRGKWMAAHYIDWNITKRFSAGFFQAVTWADAEKEGKRGFDFNYVHPFIFLRSVESANTTSPDKMRLGINLKYEILEKTTLYGQFMFDEFTAKEVFANTGYWANKHAIQVGFRGSDLFKVPRLNYLAEFNTAKPYTYSHFDRVSNYAAMNQPLAHPFGANFREFLGLLNYSYKRFDFQGQMIYANYGEDPEGLNYGKNIFLSYDTRVQDYGVHTGQGIKTNLFFTEAKVSYLINPKYNLRAEVGGIIRRESSAVTTQNTGLITVGIRSTFRNLYRDF</sequence>
<evidence type="ECO:0000313" key="3">
    <source>
        <dbReference type="Proteomes" id="UP000295684"/>
    </source>
</evidence>
<reference evidence="4" key="2">
    <citation type="journal article" date="2019" name="Int. J. Syst. Evol. Microbiol.">
        <title>The Global Catalogue of Microorganisms (GCM) 10K type strain sequencing project: providing services to taxonomists for standard genome sequencing and annotation.</title>
        <authorList>
            <consortium name="The Broad Institute Genomics Platform"/>
            <consortium name="The Broad Institute Genome Sequencing Center for Infectious Disease"/>
            <person name="Wu L."/>
            <person name="Ma J."/>
        </authorList>
    </citation>
    <scope>NUCLEOTIDE SEQUENCE [LARGE SCALE GENOMIC DNA]</scope>
    <source>
        <strain evidence="4">CGMCC 1.15644</strain>
    </source>
</reference>
<evidence type="ECO:0008006" key="5">
    <source>
        <dbReference type="Google" id="ProtNLM"/>
    </source>
</evidence>
<protein>
    <recommendedName>
        <fullName evidence="5">Protein involved in gliding motility RemB</fullName>
    </recommendedName>
</protein>
<keyword evidence="4" id="KW-1185">Reference proteome</keyword>
<comment type="caution">
    <text evidence="2">The sequence shown here is derived from an EMBL/GenBank/DDBJ whole genome shotgun (WGS) entry which is preliminary data.</text>
</comment>
<dbReference type="InterPro" id="IPR038636">
    <property type="entry name" value="Wzi_sf"/>
</dbReference>